<organism evidence="1 2">
    <name type="scientific">Paenibacillus selenitireducens</name>
    <dbReference type="NCBI Taxonomy" id="1324314"/>
    <lineage>
        <taxon>Bacteria</taxon>
        <taxon>Bacillati</taxon>
        <taxon>Bacillota</taxon>
        <taxon>Bacilli</taxon>
        <taxon>Bacillales</taxon>
        <taxon>Paenibacillaceae</taxon>
        <taxon>Paenibacillus</taxon>
    </lineage>
</organism>
<evidence type="ECO:0000313" key="1">
    <source>
        <dbReference type="EMBL" id="OPA74175.1"/>
    </source>
</evidence>
<dbReference type="AlphaFoldDB" id="A0A1T2X2X9"/>
<reference evidence="1 2" key="1">
    <citation type="submission" date="2017-01" db="EMBL/GenBank/DDBJ databases">
        <title>Genome analysis of Paenibacillus selenitrireducens ES3-24.</title>
        <authorList>
            <person name="Xu D."/>
            <person name="Yao R."/>
            <person name="Zheng S."/>
        </authorList>
    </citation>
    <scope>NUCLEOTIDE SEQUENCE [LARGE SCALE GENOMIC DNA]</scope>
    <source>
        <strain evidence="1 2">ES3-24</strain>
    </source>
</reference>
<protein>
    <submittedName>
        <fullName evidence="1">Uncharacterized protein</fullName>
    </submittedName>
</protein>
<accession>A0A1T2X2X9</accession>
<dbReference type="OrthoDB" id="2472809at2"/>
<gene>
    <name evidence="1" type="ORF">BVG16_23860</name>
</gene>
<dbReference type="EMBL" id="MSZX01000011">
    <property type="protein sequence ID" value="OPA74175.1"/>
    <property type="molecule type" value="Genomic_DNA"/>
</dbReference>
<sequence>MEDIFTKYEEAVQEENILIQRIGLCKEIIDFILEYISKNAVSIHMHTAEDIVTAIHRIGQDLDTELLHLQLEMGFLECEIKSVRAQECL</sequence>
<name>A0A1T2X2X9_9BACL</name>
<evidence type="ECO:0000313" key="2">
    <source>
        <dbReference type="Proteomes" id="UP000190188"/>
    </source>
</evidence>
<dbReference type="Proteomes" id="UP000190188">
    <property type="component" value="Unassembled WGS sequence"/>
</dbReference>
<comment type="caution">
    <text evidence="1">The sequence shown here is derived from an EMBL/GenBank/DDBJ whole genome shotgun (WGS) entry which is preliminary data.</text>
</comment>
<proteinExistence type="predicted"/>
<dbReference type="RefSeq" id="WP_078501722.1">
    <property type="nucleotide sequence ID" value="NZ_MSZX01000011.1"/>
</dbReference>
<keyword evidence="2" id="KW-1185">Reference proteome</keyword>